<dbReference type="EMBL" id="CAUJNA010003607">
    <property type="protein sequence ID" value="CAJ1405912.1"/>
    <property type="molecule type" value="Genomic_DNA"/>
</dbReference>
<keyword evidence="3" id="KW-1185">Reference proteome</keyword>
<feature type="coiled-coil region" evidence="1">
    <location>
        <begin position="3"/>
        <end position="71"/>
    </location>
</feature>
<protein>
    <submittedName>
        <fullName evidence="2">Uncharacterized protein</fullName>
    </submittedName>
</protein>
<dbReference type="AlphaFoldDB" id="A0AA36JHV3"/>
<sequence length="120" mass="13317">MIGWAAERKAEAAEQKVAQLEARLREHRSQTAEQFQKIRDSTMTDVAGNLIHQLQAQLEDFKDRQAEALRAGAQNAASLASLEAGLETWRQRLDGAFQEPGVHSLDLDLDLEIKVGFFGG</sequence>
<evidence type="ECO:0000313" key="3">
    <source>
        <dbReference type="Proteomes" id="UP001178507"/>
    </source>
</evidence>
<dbReference type="Proteomes" id="UP001178507">
    <property type="component" value="Unassembled WGS sequence"/>
</dbReference>
<name>A0AA36JHV3_9DINO</name>
<evidence type="ECO:0000256" key="1">
    <source>
        <dbReference type="SAM" id="Coils"/>
    </source>
</evidence>
<gene>
    <name evidence="2" type="ORF">EVOR1521_LOCUS28001</name>
</gene>
<keyword evidence="1" id="KW-0175">Coiled coil</keyword>
<proteinExistence type="predicted"/>
<reference evidence="2" key="1">
    <citation type="submission" date="2023-08" db="EMBL/GenBank/DDBJ databases">
        <authorList>
            <person name="Chen Y."/>
            <person name="Shah S."/>
            <person name="Dougan E. K."/>
            <person name="Thang M."/>
            <person name="Chan C."/>
        </authorList>
    </citation>
    <scope>NUCLEOTIDE SEQUENCE</scope>
</reference>
<accession>A0AA36JHV3</accession>
<organism evidence="2 3">
    <name type="scientific">Effrenium voratum</name>
    <dbReference type="NCBI Taxonomy" id="2562239"/>
    <lineage>
        <taxon>Eukaryota</taxon>
        <taxon>Sar</taxon>
        <taxon>Alveolata</taxon>
        <taxon>Dinophyceae</taxon>
        <taxon>Suessiales</taxon>
        <taxon>Symbiodiniaceae</taxon>
        <taxon>Effrenium</taxon>
    </lineage>
</organism>
<comment type="caution">
    <text evidence="2">The sequence shown here is derived from an EMBL/GenBank/DDBJ whole genome shotgun (WGS) entry which is preliminary data.</text>
</comment>
<evidence type="ECO:0000313" key="2">
    <source>
        <dbReference type="EMBL" id="CAJ1405912.1"/>
    </source>
</evidence>